<evidence type="ECO:0000313" key="3">
    <source>
        <dbReference type="Proteomes" id="UP000007882"/>
    </source>
</evidence>
<dbReference type="eggNOG" id="COG1366">
    <property type="taxonomic scope" value="Bacteria"/>
</dbReference>
<sequence length="283" mass="30353">MAGLLERLNPGDHACLVAGDEPALTRSVAAYVRAGLHARQRVLYLGGGENRGGESVLAELAEQGVDVRSAVAAGRLRVTPAAGEYVHGGAFDVEAAVDHWRTEAERARADGFRGLRAFGDMSWAARSGRTAMLPHYEARVNRLFAEGFAMGVCLYDRRLFGASELRDIIRSHPCTITAQTHPEGVPLLRAVRVGTPEGIGVRLEGEADLSNRRALHVVLEHLAEETGETLIVDVAGLRFADSAAVRTLLGIAGGGRRLRMLGCSPVLRRLMLLHGAGPLVEFL</sequence>
<dbReference type="EMBL" id="AP012319">
    <property type="protein sequence ID" value="BAL91883.1"/>
    <property type="molecule type" value="Genomic_DNA"/>
</dbReference>
<gene>
    <name evidence="2" type="ordered locus">AMIS_66630</name>
</gene>
<proteinExistence type="predicted"/>
<dbReference type="OrthoDB" id="116243at2"/>
<evidence type="ECO:0000259" key="1">
    <source>
        <dbReference type="PROSITE" id="PS50801"/>
    </source>
</evidence>
<dbReference type="SUPFAM" id="SSF52091">
    <property type="entry name" value="SpoIIaa-like"/>
    <property type="match status" value="1"/>
</dbReference>
<reference evidence="2 3" key="1">
    <citation type="submission" date="2012-02" db="EMBL/GenBank/DDBJ databases">
        <title>Complete genome sequence of Actinoplanes missouriensis 431 (= NBRC 102363).</title>
        <authorList>
            <person name="Ohnishi Y."/>
            <person name="Ishikawa J."/>
            <person name="Sekine M."/>
            <person name="Hosoyama A."/>
            <person name="Harada T."/>
            <person name="Narita H."/>
            <person name="Hata T."/>
            <person name="Konno Y."/>
            <person name="Tutikane K."/>
            <person name="Fujita N."/>
            <person name="Horinouchi S."/>
            <person name="Hayakawa M."/>
        </authorList>
    </citation>
    <scope>NUCLEOTIDE SEQUENCE [LARGE SCALE GENOMIC DNA]</scope>
    <source>
        <strain evidence="3">ATCC 14538 / DSM 43046 / CBS 188.64 / JCM 3121 / NBRC 102363 / NCIMB 12654 / NRRL B-3342 / UNCC 431</strain>
    </source>
</reference>
<dbReference type="HOGENOM" id="CLU_070586_0_0_11"/>
<dbReference type="STRING" id="512565.AMIS_66630"/>
<dbReference type="PROSITE" id="PS50801">
    <property type="entry name" value="STAS"/>
    <property type="match status" value="1"/>
</dbReference>
<dbReference type="InterPro" id="IPR025847">
    <property type="entry name" value="MEDS_domain"/>
</dbReference>
<dbReference type="InterPro" id="IPR002645">
    <property type="entry name" value="STAS_dom"/>
</dbReference>
<keyword evidence="3" id="KW-1185">Reference proteome</keyword>
<dbReference type="Gene3D" id="3.30.750.24">
    <property type="entry name" value="STAS domain"/>
    <property type="match status" value="1"/>
</dbReference>
<dbReference type="Pfam" id="PF14417">
    <property type="entry name" value="MEDS"/>
    <property type="match status" value="1"/>
</dbReference>
<organism evidence="2 3">
    <name type="scientific">Actinoplanes missouriensis (strain ATCC 14538 / DSM 43046 / CBS 188.64 / JCM 3121 / NBRC 102363 / NCIMB 12654 / NRRL B-3342 / UNCC 431)</name>
    <dbReference type="NCBI Taxonomy" id="512565"/>
    <lineage>
        <taxon>Bacteria</taxon>
        <taxon>Bacillati</taxon>
        <taxon>Actinomycetota</taxon>
        <taxon>Actinomycetes</taxon>
        <taxon>Micromonosporales</taxon>
        <taxon>Micromonosporaceae</taxon>
        <taxon>Actinoplanes</taxon>
    </lineage>
</organism>
<dbReference type="InterPro" id="IPR036513">
    <property type="entry name" value="STAS_dom_sf"/>
</dbReference>
<dbReference type="CDD" id="cd07043">
    <property type="entry name" value="STAS_anti-anti-sigma_factors"/>
    <property type="match status" value="1"/>
</dbReference>
<accession>I0HFU6</accession>
<dbReference type="PATRIC" id="fig|512565.3.peg.6668"/>
<dbReference type="Pfam" id="PF13466">
    <property type="entry name" value="STAS_2"/>
    <property type="match status" value="1"/>
</dbReference>
<dbReference type="InterPro" id="IPR058548">
    <property type="entry name" value="MlaB-like_STAS"/>
</dbReference>
<dbReference type="AlphaFoldDB" id="I0HFU6"/>
<dbReference type="KEGG" id="ams:AMIS_66630"/>
<feature type="domain" description="STAS" evidence="1">
    <location>
        <begin position="201"/>
        <end position="283"/>
    </location>
</feature>
<dbReference type="RefSeq" id="WP_014446768.1">
    <property type="nucleotide sequence ID" value="NC_017093.1"/>
</dbReference>
<protein>
    <recommendedName>
        <fullName evidence="1">STAS domain-containing protein</fullName>
    </recommendedName>
</protein>
<name>I0HFU6_ACTM4</name>
<dbReference type="Proteomes" id="UP000007882">
    <property type="component" value="Chromosome"/>
</dbReference>
<evidence type="ECO:0000313" key="2">
    <source>
        <dbReference type="EMBL" id="BAL91883.1"/>
    </source>
</evidence>